<evidence type="ECO:0000256" key="5">
    <source>
        <dbReference type="SAM" id="Phobius"/>
    </source>
</evidence>
<keyword evidence="3 5" id="KW-1133">Transmembrane helix</keyword>
<comment type="subcellular location">
    <subcellularLocation>
        <location evidence="1">Membrane</location>
        <topology evidence="1">Multi-pass membrane protein</topology>
    </subcellularLocation>
</comment>
<keyword evidence="8" id="KW-1185">Reference proteome</keyword>
<dbReference type="InterPro" id="IPR036259">
    <property type="entry name" value="MFS_trans_sf"/>
</dbReference>
<proteinExistence type="predicted"/>
<feature type="transmembrane region" description="Helical" evidence="5">
    <location>
        <begin position="264"/>
        <end position="283"/>
    </location>
</feature>
<evidence type="ECO:0000313" key="7">
    <source>
        <dbReference type="EMBL" id="VFT87301.1"/>
    </source>
</evidence>
<dbReference type="GO" id="GO:0016020">
    <property type="term" value="C:membrane"/>
    <property type="evidence" value="ECO:0007669"/>
    <property type="project" value="UniProtKB-SubCell"/>
</dbReference>
<evidence type="ECO:0000313" key="6">
    <source>
        <dbReference type="EMBL" id="KAF0698976.1"/>
    </source>
</evidence>
<feature type="transmembrane region" description="Helical" evidence="5">
    <location>
        <begin position="74"/>
        <end position="95"/>
    </location>
</feature>
<keyword evidence="2 5" id="KW-0812">Transmembrane</keyword>
<evidence type="ECO:0000256" key="1">
    <source>
        <dbReference type="ARBA" id="ARBA00004141"/>
    </source>
</evidence>
<dbReference type="AlphaFoldDB" id="A0A485KRA6"/>
<dbReference type="GO" id="GO:0022857">
    <property type="term" value="F:transmembrane transporter activity"/>
    <property type="evidence" value="ECO:0007669"/>
    <property type="project" value="InterPro"/>
</dbReference>
<dbReference type="Gene3D" id="1.20.1250.20">
    <property type="entry name" value="MFS general substrate transporter like domains"/>
    <property type="match status" value="2"/>
</dbReference>
<dbReference type="PANTHER" id="PTHR21576:SF158">
    <property type="entry name" value="RIBOSOMAL RNA-PROCESSING PROTEIN 12-LIKE CONSERVED DOMAIN-CONTAINING PROTEIN"/>
    <property type="match status" value="1"/>
</dbReference>
<feature type="transmembrane region" description="Helical" evidence="5">
    <location>
        <begin position="295"/>
        <end position="312"/>
    </location>
</feature>
<organism evidence="7 8">
    <name type="scientific">Aphanomyces stellatus</name>
    <dbReference type="NCBI Taxonomy" id="120398"/>
    <lineage>
        <taxon>Eukaryota</taxon>
        <taxon>Sar</taxon>
        <taxon>Stramenopiles</taxon>
        <taxon>Oomycota</taxon>
        <taxon>Saprolegniomycetes</taxon>
        <taxon>Saprolegniales</taxon>
        <taxon>Verrucalvaceae</taxon>
        <taxon>Aphanomyces</taxon>
    </lineage>
</organism>
<dbReference type="EMBL" id="CAADRA010005227">
    <property type="protein sequence ID" value="VFT87301.1"/>
    <property type="molecule type" value="Genomic_DNA"/>
</dbReference>
<feature type="transmembrane region" description="Helical" evidence="5">
    <location>
        <begin position="101"/>
        <end position="125"/>
    </location>
</feature>
<keyword evidence="4 5" id="KW-0472">Membrane</keyword>
<gene>
    <name evidence="7" type="primary">Aste57867_10427</name>
    <name evidence="6" type="ORF">As57867_010387</name>
    <name evidence="7" type="ORF">ASTE57867_10427</name>
</gene>
<name>A0A485KRA6_9STRA</name>
<dbReference type="InterPro" id="IPR011701">
    <property type="entry name" value="MFS"/>
</dbReference>
<feature type="transmembrane region" description="Helical" evidence="5">
    <location>
        <begin position="226"/>
        <end position="244"/>
    </location>
</feature>
<feature type="transmembrane region" description="Helical" evidence="5">
    <location>
        <begin position="166"/>
        <end position="186"/>
    </location>
</feature>
<dbReference type="EMBL" id="VJMH01005206">
    <property type="protein sequence ID" value="KAF0698976.1"/>
    <property type="molecule type" value="Genomic_DNA"/>
</dbReference>
<sequence>MPTESWRKATSVAVGTLMLFALGSAYAISAWNTQLKAALGMTQAEISAVASCFTFGQYSMFFGGLLCDRFGVRVAIVVAAVLATGSYWVAAALVTSTAPPWTLAATFIVVGLGHAFPCIAVFAANEGIYGRTHRGKVFGLMSGSYSAGGAVVAYVYTAWFDHRVDAYFTFMGWSLLVASVLCMAFLGPQTDDAMLHDEATTLIDPSNDDDTTPNVTLVVLLHTRQFWHLFVAMLCGVGVPLFVLNNLSFVVESNGGDLAHVPSLVLAFSLANLVGRFTMAPLSDGFLHVVPRHRFLAGSIAFVGLVQVLFVVCPIDALVVPVVLTGFGEGCVFGIVPVVTRELFGPRHFGKNYGLVSLANAVGFPLVLGPLSTALYRMQLGPGTQTCLGSACFAPMFGIAAAVCGIATVCAARLRPPSASLANGVGTKL</sequence>
<reference evidence="7 8" key="1">
    <citation type="submission" date="2019-03" db="EMBL/GenBank/DDBJ databases">
        <authorList>
            <person name="Gaulin E."/>
            <person name="Dumas B."/>
        </authorList>
    </citation>
    <scope>NUCLEOTIDE SEQUENCE [LARGE SCALE GENOMIC DNA]</scope>
    <source>
        <strain evidence="7">CBS 568.67</strain>
    </source>
</reference>
<dbReference type="PANTHER" id="PTHR21576">
    <property type="entry name" value="UNCHARACTERIZED NODULIN-LIKE PROTEIN"/>
    <property type="match status" value="1"/>
</dbReference>
<protein>
    <submittedName>
        <fullName evidence="7">Aste57867_10427 protein</fullName>
    </submittedName>
</protein>
<feature type="transmembrane region" description="Helical" evidence="5">
    <location>
        <begin position="352"/>
        <end position="376"/>
    </location>
</feature>
<dbReference type="SUPFAM" id="SSF103473">
    <property type="entry name" value="MFS general substrate transporter"/>
    <property type="match status" value="1"/>
</dbReference>
<dbReference type="Proteomes" id="UP000332933">
    <property type="component" value="Unassembled WGS sequence"/>
</dbReference>
<evidence type="ECO:0000256" key="4">
    <source>
        <dbReference type="ARBA" id="ARBA00023136"/>
    </source>
</evidence>
<feature type="transmembrane region" description="Helical" evidence="5">
    <location>
        <begin position="388"/>
        <end position="412"/>
    </location>
</feature>
<feature type="transmembrane region" description="Helical" evidence="5">
    <location>
        <begin position="46"/>
        <end position="67"/>
    </location>
</feature>
<feature type="transmembrane region" description="Helical" evidence="5">
    <location>
        <begin position="318"/>
        <end position="340"/>
    </location>
</feature>
<evidence type="ECO:0000256" key="3">
    <source>
        <dbReference type="ARBA" id="ARBA00022989"/>
    </source>
</evidence>
<reference evidence="6" key="2">
    <citation type="submission" date="2019-06" db="EMBL/GenBank/DDBJ databases">
        <title>Genomics analysis of Aphanomyces spp. identifies a new class of oomycete effector associated with host adaptation.</title>
        <authorList>
            <person name="Gaulin E."/>
        </authorList>
    </citation>
    <scope>NUCLEOTIDE SEQUENCE</scope>
    <source>
        <strain evidence="6">CBS 578.67</strain>
    </source>
</reference>
<evidence type="ECO:0000256" key="2">
    <source>
        <dbReference type="ARBA" id="ARBA00022692"/>
    </source>
</evidence>
<dbReference type="Pfam" id="PF07690">
    <property type="entry name" value="MFS_1"/>
    <property type="match status" value="1"/>
</dbReference>
<dbReference type="OrthoDB" id="410267at2759"/>
<evidence type="ECO:0000313" key="8">
    <source>
        <dbReference type="Proteomes" id="UP000332933"/>
    </source>
</evidence>
<accession>A0A485KRA6</accession>
<feature type="transmembrane region" description="Helical" evidence="5">
    <location>
        <begin position="137"/>
        <end position="160"/>
    </location>
</feature>